<name>A0A0J9EB10_9RHOB</name>
<comment type="caution">
    <text evidence="1">The sequence shown here is derived from an EMBL/GenBank/DDBJ whole genome shotgun (WGS) entry which is preliminary data.</text>
</comment>
<sequence length="39" mass="4611">MTFDELMHHLAKTSQRKARTVSAPTRRNKHQIFTDWASI</sequence>
<evidence type="ECO:0000313" key="2">
    <source>
        <dbReference type="Proteomes" id="UP000037178"/>
    </source>
</evidence>
<dbReference type="Proteomes" id="UP000037178">
    <property type="component" value="Unassembled WGS sequence"/>
</dbReference>
<protein>
    <submittedName>
        <fullName evidence="1">Uncharacterized protein</fullName>
    </submittedName>
</protein>
<organism evidence="1 2">
    <name type="scientific">Candidatus Rhodobacter oscarellae</name>
    <dbReference type="NCBI Taxonomy" id="1675527"/>
    <lineage>
        <taxon>Bacteria</taxon>
        <taxon>Pseudomonadati</taxon>
        <taxon>Pseudomonadota</taxon>
        <taxon>Alphaproteobacteria</taxon>
        <taxon>Rhodobacterales</taxon>
        <taxon>Rhodobacter group</taxon>
        <taxon>Rhodobacter</taxon>
    </lineage>
</organism>
<keyword evidence="2" id="KW-1185">Reference proteome</keyword>
<gene>
    <name evidence="1" type="ORF">AIOL_004800</name>
</gene>
<dbReference type="AlphaFoldDB" id="A0A0J9EB10"/>
<reference evidence="1 2" key="1">
    <citation type="submission" date="2015-06" db="EMBL/GenBank/DDBJ databases">
        <title>Draft genome sequence of an Alphaproteobacteria species associated to the Mediterranean sponge Oscarella lobularis.</title>
        <authorList>
            <person name="Jourda C."/>
            <person name="Santini S."/>
            <person name="Claverie J.-M."/>
        </authorList>
    </citation>
    <scope>NUCLEOTIDE SEQUENCE [LARGE SCALE GENOMIC DNA]</scope>
    <source>
        <strain evidence="1">IGS</strain>
    </source>
</reference>
<accession>A0A0J9EB10</accession>
<dbReference type="EMBL" id="LFTY01000002">
    <property type="protein sequence ID" value="KMW59816.1"/>
    <property type="molecule type" value="Genomic_DNA"/>
</dbReference>
<dbReference type="PATRIC" id="fig|1675527.3.peg.5037"/>
<proteinExistence type="predicted"/>
<evidence type="ECO:0000313" key="1">
    <source>
        <dbReference type="EMBL" id="KMW59816.1"/>
    </source>
</evidence>